<dbReference type="NCBIfam" id="TIGR03618">
    <property type="entry name" value="Rv1155_F420"/>
    <property type="match status" value="1"/>
</dbReference>
<gene>
    <name evidence="3" type="ORF">BN381_350056</name>
</gene>
<sequence length="130" mass="14315">MTIDADLKTMAQAKNFAALTTLMPDGQPQTQLMWVHADDDHVIINTETGRQKFANITVDPRVTVTVFDATNPYRYVEARGRVAETVTGDEARAGIDELAQKFTGADYANPIGTERVILRIAVDKVHKNGV</sequence>
<evidence type="ECO:0000259" key="2">
    <source>
        <dbReference type="Pfam" id="PF01243"/>
    </source>
</evidence>
<proteinExistence type="predicted"/>
<dbReference type="InterPro" id="IPR052019">
    <property type="entry name" value="F420H2_bilvrd_red/Heme_oxyg"/>
</dbReference>
<dbReference type="RefSeq" id="WP_012227916.1">
    <property type="nucleotide sequence ID" value="NZ_HG422565.1"/>
</dbReference>
<keyword evidence="4" id="KW-1185">Reference proteome</keyword>
<dbReference type="AlphaFoldDB" id="R4Z4G7"/>
<dbReference type="InterPro" id="IPR019920">
    <property type="entry name" value="F420-binding_dom_put"/>
</dbReference>
<dbReference type="OrthoDB" id="162914at2"/>
<feature type="domain" description="Pyridoxamine 5'-phosphate oxidase N-terminal" evidence="2">
    <location>
        <begin position="5"/>
        <end position="126"/>
    </location>
</feature>
<dbReference type="STRING" id="1229780.BN381_350056"/>
<dbReference type="EMBL" id="CANL01000029">
    <property type="protein sequence ID" value="CCM64196.1"/>
    <property type="molecule type" value="Genomic_DNA"/>
</dbReference>
<dbReference type="Pfam" id="PF01243">
    <property type="entry name" value="PNPOx_N"/>
    <property type="match status" value="1"/>
</dbReference>
<dbReference type="GO" id="GO:0070967">
    <property type="term" value="F:coenzyme F420 binding"/>
    <property type="evidence" value="ECO:0007669"/>
    <property type="project" value="TreeGrafter"/>
</dbReference>
<dbReference type="GO" id="GO:0016627">
    <property type="term" value="F:oxidoreductase activity, acting on the CH-CH group of donors"/>
    <property type="evidence" value="ECO:0007669"/>
    <property type="project" value="TreeGrafter"/>
</dbReference>
<dbReference type="PANTHER" id="PTHR35176">
    <property type="entry name" value="HEME OXYGENASE HI_0854-RELATED"/>
    <property type="match status" value="1"/>
</dbReference>
<evidence type="ECO:0000256" key="1">
    <source>
        <dbReference type="ARBA" id="ARBA00023002"/>
    </source>
</evidence>
<dbReference type="eggNOG" id="COG3576">
    <property type="taxonomic scope" value="Bacteria"/>
</dbReference>
<evidence type="ECO:0000313" key="4">
    <source>
        <dbReference type="Proteomes" id="UP000018291"/>
    </source>
</evidence>
<dbReference type="HOGENOM" id="CLU_123922_3_0_11"/>
<dbReference type="Gene3D" id="2.30.110.10">
    <property type="entry name" value="Electron Transport, Fmn-binding Protein, Chain A"/>
    <property type="match status" value="1"/>
</dbReference>
<dbReference type="InterPro" id="IPR011576">
    <property type="entry name" value="Pyridox_Oxase_N"/>
</dbReference>
<keyword evidence="1" id="KW-0560">Oxidoreductase</keyword>
<evidence type="ECO:0000313" key="3">
    <source>
        <dbReference type="EMBL" id="CCM64196.1"/>
    </source>
</evidence>
<dbReference type="Proteomes" id="UP000018291">
    <property type="component" value="Unassembled WGS sequence"/>
</dbReference>
<organism evidence="3 4">
    <name type="scientific">Candidatus Neomicrothrix parvicella RN1</name>
    <dbReference type="NCBI Taxonomy" id="1229780"/>
    <lineage>
        <taxon>Bacteria</taxon>
        <taxon>Bacillati</taxon>
        <taxon>Actinomycetota</taxon>
        <taxon>Acidimicrobiia</taxon>
        <taxon>Acidimicrobiales</taxon>
        <taxon>Microthrixaceae</taxon>
        <taxon>Candidatus Neomicrothrix</taxon>
    </lineage>
</organism>
<reference evidence="3 4" key="1">
    <citation type="journal article" date="2013" name="ISME J.">
        <title>Metabolic model for the filamentous 'Candidatus Microthrix parvicella' based on genomic and metagenomic analyses.</title>
        <authorList>
            <person name="Jon McIlroy S."/>
            <person name="Kristiansen R."/>
            <person name="Albertsen M."/>
            <person name="Michael Karst S."/>
            <person name="Rossetti S."/>
            <person name="Lund Nielsen J."/>
            <person name="Tandoi V."/>
            <person name="James Seviour R."/>
            <person name="Nielsen P.H."/>
        </authorList>
    </citation>
    <scope>NUCLEOTIDE SEQUENCE [LARGE SCALE GENOMIC DNA]</scope>
    <source>
        <strain evidence="3 4">RN1</strain>
    </source>
</reference>
<dbReference type="SUPFAM" id="SSF50475">
    <property type="entry name" value="FMN-binding split barrel"/>
    <property type="match status" value="1"/>
</dbReference>
<dbReference type="GO" id="GO:0005829">
    <property type="term" value="C:cytosol"/>
    <property type="evidence" value="ECO:0007669"/>
    <property type="project" value="TreeGrafter"/>
</dbReference>
<dbReference type="PANTHER" id="PTHR35176:SF6">
    <property type="entry name" value="HEME OXYGENASE HI_0854-RELATED"/>
    <property type="match status" value="1"/>
</dbReference>
<comment type="caution">
    <text evidence="3">The sequence shown here is derived from an EMBL/GenBank/DDBJ whole genome shotgun (WGS) entry which is preliminary data.</text>
</comment>
<accession>R4Z4G7</accession>
<protein>
    <submittedName>
        <fullName evidence="3">Pyridoxamine 5'-phosphate oxidase-related FMN-binding</fullName>
    </submittedName>
</protein>
<dbReference type="InterPro" id="IPR012349">
    <property type="entry name" value="Split_barrel_FMN-bd"/>
</dbReference>
<name>R4Z4G7_9ACTN</name>